<reference evidence="4" key="3">
    <citation type="submission" date="2022-10" db="EMBL/GenBank/DDBJ databases">
        <authorList>
            <person name="Aires J."/>
            <person name="Mesa V."/>
        </authorList>
    </citation>
    <scope>NUCLEOTIDE SEQUENCE</scope>
    <source>
        <strain evidence="4">Clostridium neonatale JD116</strain>
    </source>
</reference>
<dbReference type="EMBL" id="CAKJVE010000004">
    <property type="protein sequence ID" value="CAG9708767.1"/>
    <property type="molecule type" value="Genomic_DNA"/>
</dbReference>
<dbReference type="AlphaFoldDB" id="A0A650LTA9"/>
<sequence>MSNLKKYMFRGCAFGAISLVIGMSLYSAKGVKGESINRNIEYSKSETPKVNTNQNNNYTVSMMNQLTVKEEKQKLLPYGQVVDVESNLCVRETPDINSGASTVLMNGMTFEILSKTNEWYEIKYNDIQGFVHEDYVEEYENTPPNEVYEENTTFKRAIKAELTAYCDDPRCSDGWGSKTAMETHTRIGVIAAPKDIPLGSKIYIPELTNLKSDGIFDVEDRGGAIKVKEDGTYVIDVWVPSYEEAIAFGRKEATIYLME</sequence>
<evidence type="ECO:0000313" key="5">
    <source>
        <dbReference type="EMBL" id="VCT84097.1"/>
    </source>
</evidence>
<reference evidence="5 6" key="1">
    <citation type="submission" date="2018-06" db="EMBL/GenBank/DDBJ databases">
        <authorList>
            <consortium name="IHU Genomes"/>
        </authorList>
    </citation>
    <scope>NUCLEOTIDE SEQUENCE [LARGE SCALE GENOMIC DNA]</scope>
    <source>
        <strain evidence="5 6">NEC25</strain>
    </source>
</reference>
<dbReference type="InterPro" id="IPR010611">
    <property type="entry name" value="3D_dom"/>
</dbReference>
<dbReference type="InterPro" id="IPR059180">
    <property type="entry name" value="3D_YorM"/>
</dbReference>
<dbReference type="SUPFAM" id="SSF50044">
    <property type="entry name" value="SH3-domain"/>
    <property type="match status" value="1"/>
</dbReference>
<dbReference type="Proteomes" id="UP000789738">
    <property type="component" value="Unassembled WGS sequence"/>
</dbReference>
<reference evidence="3" key="2">
    <citation type="submission" date="2021-10" db="EMBL/GenBank/DDBJ databases">
        <authorList>
            <person name="Mesa V."/>
        </authorList>
    </citation>
    <scope>NUCLEOTIDE SEQUENCE</scope>
    <source>
        <strain evidence="3">CC3_PB</strain>
    </source>
</reference>
<dbReference type="Proteomes" id="UP000431451">
    <property type="component" value="Unassembled WGS sequence"/>
</dbReference>
<dbReference type="EMBL" id="UWJD01000001">
    <property type="protein sequence ID" value="VCT84097.1"/>
    <property type="molecule type" value="Genomic_DNA"/>
</dbReference>
<dbReference type="EMBL" id="CAMTCP010000188">
    <property type="protein sequence ID" value="CAI3581711.1"/>
    <property type="molecule type" value="Genomic_DNA"/>
</dbReference>
<dbReference type="GO" id="GO:0004553">
    <property type="term" value="F:hydrolase activity, hydrolyzing O-glycosyl compounds"/>
    <property type="evidence" value="ECO:0007669"/>
    <property type="project" value="InterPro"/>
</dbReference>
<proteinExistence type="predicted"/>
<dbReference type="GO" id="GO:0009254">
    <property type="term" value="P:peptidoglycan turnover"/>
    <property type="evidence" value="ECO:0007669"/>
    <property type="project" value="InterPro"/>
</dbReference>
<gene>
    <name evidence="5" type="primary">bcn</name>
    <name evidence="4" type="ORF">CNEO2_260035</name>
    <name evidence="3" type="ORF">CNEO_43822</name>
    <name evidence="5" type="ORF">CNEONATNEC25_01696</name>
</gene>
<evidence type="ECO:0000259" key="2">
    <source>
        <dbReference type="Pfam" id="PF08239"/>
    </source>
</evidence>
<dbReference type="Gene3D" id="2.30.30.40">
    <property type="entry name" value="SH3 Domains"/>
    <property type="match status" value="1"/>
</dbReference>
<dbReference type="Pfam" id="PF06725">
    <property type="entry name" value="3D"/>
    <property type="match status" value="1"/>
</dbReference>
<accession>A0A650LTA9</accession>
<dbReference type="GO" id="GO:0019867">
    <property type="term" value="C:outer membrane"/>
    <property type="evidence" value="ECO:0007669"/>
    <property type="project" value="InterPro"/>
</dbReference>
<evidence type="ECO:0000259" key="1">
    <source>
        <dbReference type="Pfam" id="PF06725"/>
    </source>
</evidence>
<evidence type="ECO:0000313" key="4">
    <source>
        <dbReference type="EMBL" id="CAI3581711.1"/>
    </source>
</evidence>
<dbReference type="InterPro" id="IPR036028">
    <property type="entry name" value="SH3-like_dom_sf"/>
</dbReference>
<name>A0A650LTA9_9CLOT</name>
<feature type="domain" description="3D" evidence="1">
    <location>
        <begin position="191"/>
        <end position="258"/>
    </location>
</feature>
<protein>
    <submittedName>
        <fullName evidence="5">Bacteriocin BCN5</fullName>
    </submittedName>
</protein>
<feature type="domain" description="SH3b" evidence="2">
    <location>
        <begin position="87"/>
        <end position="137"/>
    </location>
</feature>
<dbReference type="CDD" id="cd14667">
    <property type="entry name" value="3D_containing_proteins"/>
    <property type="match status" value="1"/>
</dbReference>
<organism evidence="5 6">
    <name type="scientific">Clostridium neonatale</name>
    <dbReference type="NCBI Taxonomy" id="137838"/>
    <lineage>
        <taxon>Bacteria</taxon>
        <taxon>Bacillati</taxon>
        <taxon>Bacillota</taxon>
        <taxon>Clostridia</taxon>
        <taxon>Eubacteriales</taxon>
        <taxon>Clostridiaceae</taxon>
        <taxon>Clostridium</taxon>
    </lineage>
</organism>
<evidence type="ECO:0000313" key="3">
    <source>
        <dbReference type="EMBL" id="CAG9708767.1"/>
    </source>
</evidence>
<dbReference type="Proteomes" id="UP001189143">
    <property type="component" value="Unassembled WGS sequence"/>
</dbReference>
<evidence type="ECO:0000313" key="6">
    <source>
        <dbReference type="Proteomes" id="UP000431451"/>
    </source>
</evidence>
<dbReference type="Pfam" id="PF08239">
    <property type="entry name" value="SH3_3"/>
    <property type="match status" value="1"/>
</dbReference>
<dbReference type="InterPro" id="IPR003646">
    <property type="entry name" value="SH3-like_bac-type"/>
</dbReference>